<dbReference type="PANTHER" id="PTHR47470">
    <property type="entry name" value="CHOLESTEROL OXIDASE"/>
    <property type="match status" value="1"/>
</dbReference>
<dbReference type="InterPro" id="IPR036188">
    <property type="entry name" value="FAD/NAD-bd_sf"/>
</dbReference>
<dbReference type="Pfam" id="PF05199">
    <property type="entry name" value="GMC_oxred_C"/>
    <property type="match status" value="1"/>
</dbReference>
<dbReference type="SUPFAM" id="SSF53474">
    <property type="entry name" value="alpha/beta-Hydrolases"/>
    <property type="match status" value="1"/>
</dbReference>
<dbReference type="InterPro" id="IPR038607">
    <property type="entry name" value="PhoD-like_sf"/>
</dbReference>
<evidence type="ECO:0000256" key="5">
    <source>
        <dbReference type="ARBA" id="ARBA00022827"/>
    </source>
</evidence>
<comment type="caution">
    <text evidence="19">The sequence shown here is derived from an EMBL/GenBank/DDBJ whole genome shotgun (WGS) entry which is preliminary data.</text>
</comment>
<gene>
    <name evidence="19" type="ORF">C3942_15710</name>
</gene>
<keyword evidence="7" id="KW-0443">Lipid metabolism</keyword>
<dbReference type="GO" id="GO:0008203">
    <property type="term" value="P:cholesterol metabolic process"/>
    <property type="evidence" value="ECO:0007669"/>
    <property type="project" value="UniProtKB-KW"/>
</dbReference>
<evidence type="ECO:0000256" key="12">
    <source>
        <dbReference type="ARBA" id="ARBA00049645"/>
    </source>
</evidence>
<evidence type="ECO:0000259" key="16">
    <source>
        <dbReference type="Pfam" id="PF00732"/>
    </source>
</evidence>
<keyword evidence="10" id="KW-0413">Isomerase</keyword>
<comment type="pathway">
    <text evidence="12">Steroid metabolism; cholesterol degradation.</text>
</comment>
<dbReference type="InterPro" id="IPR007867">
    <property type="entry name" value="GMC_OxRtase_C"/>
</dbReference>
<dbReference type="RefSeq" id="WP_104231314.1">
    <property type="nucleotide sequence ID" value="NZ_PSNW01000009.1"/>
</dbReference>
<keyword evidence="5" id="KW-0274">FAD</keyword>
<dbReference type="InterPro" id="IPR029052">
    <property type="entry name" value="Metallo-depent_PP-like"/>
</dbReference>
<dbReference type="Pfam" id="PF09423">
    <property type="entry name" value="PhoD"/>
    <property type="match status" value="1"/>
</dbReference>
<evidence type="ECO:0000256" key="7">
    <source>
        <dbReference type="ARBA" id="ARBA00023098"/>
    </source>
</evidence>
<evidence type="ECO:0000313" key="20">
    <source>
        <dbReference type="Proteomes" id="UP000238220"/>
    </source>
</evidence>
<evidence type="ECO:0000313" key="19">
    <source>
        <dbReference type="EMBL" id="PPE72870.1"/>
    </source>
</evidence>
<dbReference type="Gene3D" id="3.50.50.60">
    <property type="entry name" value="FAD/NAD(P)-binding domain"/>
    <property type="match status" value="3"/>
</dbReference>
<keyword evidence="4" id="KW-0285">Flavoprotein</keyword>
<dbReference type="GO" id="GO:0004769">
    <property type="term" value="F:steroid Delta-isomerase activity"/>
    <property type="evidence" value="ECO:0007669"/>
    <property type="project" value="UniProtKB-EC"/>
</dbReference>
<keyword evidence="9" id="KW-0753">Steroid metabolism</keyword>
<dbReference type="SUPFAM" id="SSF56300">
    <property type="entry name" value="Metallo-dependent phosphatases"/>
    <property type="match status" value="1"/>
</dbReference>
<evidence type="ECO:0000256" key="10">
    <source>
        <dbReference type="ARBA" id="ARBA00023235"/>
    </source>
</evidence>
<evidence type="ECO:0000256" key="8">
    <source>
        <dbReference type="ARBA" id="ARBA00023166"/>
    </source>
</evidence>
<comment type="similarity">
    <text evidence="2">Belongs to the GMC oxidoreductase family.</text>
</comment>
<keyword evidence="6" id="KW-0560">Oxidoreductase</keyword>
<dbReference type="SUPFAM" id="SSF51905">
    <property type="entry name" value="FAD/NAD(P)-binding domain"/>
    <property type="match status" value="1"/>
</dbReference>
<sequence length="1916" mass="210520">MTRPRPAPGGASSRWLSREFAELLADPDKCRREPAPQPAYDVVIVGSGYGGAIAAAELAGCTENGRPLKVCVLERGREYLPGAFPSQLADLPTQLRGSFAGRTKGGEGLFDIRAGRDLGVLVANGLGGGSLINAGVMEIPRRQVFDARWPEALRGRRELDASYAEAKEMLGAAHGGADNRIGLHAELKERPLAKTRVLGVMGRGALREAAVTVAMRDGVNAEGVQLSACKLCGDCATGCNYGAKESLDTNLLVRAARRQAEIWCGATVLRLQRPAADSACWSLELAHTDEKLRLQDAGPRWLTARRVILAAGALGSSEILLRTQQRSARALFSPLLGQRFSGNGDLIAFGYGYGPQAEANAVADEDQPPAQRRVGPTITAVVDAEIEARPGLAAQPIVIEELAVPGSLRRAAEESITTANTLHDLGRFDDSRHREGHPAGDPFAVHRERIRHMSVFAAMGDDGADGSLELEGDAASQTGDGHVAVVWPGLPQRPLFDAQMQRIDALRAAAGFGGRTMPNPLWRFLPDSMGFLVQDARGPLVSVHPLGGCAMADDVHRGVVDDCGRVFDPARSGRERPWHEGLAVLDGAILCSALGTNPGLTIAAVALRAVRELRRDWNCLPPQAPPVAPPVVRPQFANVERAIIERAALPRAGTRVGVCERLAGPVGLRDVHGLDRDCWVELTLGYRPLRLDQLFRPDREGRLSQARLEVGGEGPAQLRIFALGDWQRLQAQALSPEERLRQEQRLARVYRVKGSLTVMEREDSGFLRRTARGAWAWWRNRGLRDTALSLAAWAQNAAAGERSSGPGVLDRIRGMFKLASRAGECRRFDYRLEIVEDLTPPDVAGGFQPGALVGGHVLGHKHITYARPSNPWRQLQELSLTQLGAPLEGPRRLTLDPQYLASRGRPLMRIEAQDCHVEALADFVSLAGYFTRLMLGIHIWNLRKPDTPRHRPVQRLPGKLPGLPAPEIHWLDLGEAAGTPLRLRLARYRRDPGAGVGAAAPPPVLLVHGYSASGTSYAHPVLKPGLAAFLADSGRDVWVADLRSSAGLPTACLPWTFEQVALNDIPAAVDYIWWRSGQRPLDVIAHCMGAAMLSQAILSAGKTAAEVERLLRPRGPSTDSGADRHAAARRVMPQRLRRVVLSQNGPVMVMSQQNIFRGYVMSYLEQMFGPLRYDFRPDPEQGLGMELLDRFLGSLPYPDEELLQENSCLPRRSEYIASRHRMDAIYGRTFSLGALSDEVLDHIDDLFGPLNLDTVAQVIHFTQHQTITDRGGRNRFVSRDALQAHWRFRTLVLHGQDNGLADVATAHRAEAVLRDAGCEVEKRILPGMGHQDSLIGRRARETCAHILDFLEAPERARPPQPPAQRPYVAEAPWLGPMLNRQPDDSLRLGLGASPQLGRPEALCLLPVERDADGRWRYGELMQRLGLGPGDVLFRLEGEHDTDWFARDLPWWAKGEVRQLLVLPVYPQPPCMNQKAFDPGDSNAAQKLWQERAPAPEDLAPTAMADAIEKAVEQINQSAPPSPPGLVQLPAPTAAAGLRLALGSCGYPPGILNERCPVQPWDRLNDRLDGEAPPQLLVLTGDQIYADATAGLFDPTLADDRYRKPYEAWLRNRGVRRALGRVPVVCLPDDHEIDDNWEPMAPEAPEASQQRSREMLDRGLRYFLRYQRLLRTNSTEETLAQPLWRAFEAEGIPVFLLDTRSRRQGRHGDIGFGAAGLLGDEQWQALRHWLLQGPRDRPRVIVSPAVLLPRHRYAMPARLAFGQQDAGLRACRRSDGWDGYPETLLSLLELIGEHRLRGLVFLSGDEHLGLFTTARLRRPGGSETIVLHSIHTAGLNTPYRFANAEAAELAQAETLHFEGVNGPWECDIDSRVYSGSGFTQLSLQPQPSGRWQLHCEFSTDEPRAQPPDRVVRETLDL</sequence>
<dbReference type="InterPro" id="IPR052542">
    <property type="entry name" value="Cholesterol_Oxidase"/>
</dbReference>
<protein>
    <recommendedName>
        <fullName evidence="14">Cholesterol oxidase</fullName>
        <ecNumber evidence="13">1.1.3.6</ecNumber>
        <ecNumber evidence="11">5.3.3.1</ecNumber>
    </recommendedName>
    <alternativeName>
        <fullName evidence="15">Cholesterol isomerase</fullName>
    </alternativeName>
</protein>
<evidence type="ECO:0000256" key="11">
    <source>
        <dbReference type="ARBA" id="ARBA00038856"/>
    </source>
</evidence>
<dbReference type="OrthoDB" id="9787779at2"/>
<feature type="domain" description="Glucose-methanol-choline oxidoreductase N-terminal" evidence="16">
    <location>
        <begin position="121"/>
        <end position="322"/>
    </location>
</feature>
<dbReference type="Proteomes" id="UP000238220">
    <property type="component" value="Unassembled WGS sequence"/>
</dbReference>
<evidence type="ECO:0000259" key="18">
    <source>
        <dbReference type="Pfam" id="PF09423"/>
    </source>
</evidence>
<dbReference type="EC" id="5.3.3.1" evidence="11"/>
<evidence type="ECO:0000256" key="3">
    <source>
        <dbReference type="ARBA" id="ARBA00022548"/>
    </source>
</evidence>
<evidence type="ECO:0000256" key="1">
    <source>
        <dbReference type="ARBA" id="ARBA00001974"/>
    </source>
</evidence>
<dbReference type="GO" id="GO:0050660">
    <property type="term" value="F:flavin adenine dinucleotide binding"/>
    <property type="evidence" value="ECO:0007669"/>
    <property type="project" value="InterPro"/>
</dbReference>
<name>A0A2S5TCY6_9GAMM</name>
<dbReference type="EC" id="1.1.3.6" evidence="13"/>
<dbReference type="InterPro" id="IPR029058">
    <property type="entry name" value="AB_hydrolase_fold"/>
</dbReference>
<evidence type="ECO:0000256" key="6">
    <source>
        <dbReference type="ARBA" id="ARBA00023002"/>
    </source>
</evidence>
<dbReference type="Gene3D" id="3.60.21.70">
    <property type="entry name" value="PhoD-like phosphatase"/>
    <property type="match status" value="1"/>
</dbReference>
<dbReference type="InterPro" id="IPR000172">
    <property type="entry name" value="GMC_OxRdtase_N"/>
</dbReference>
<dbReference type="EMBL" id="PSNW01000009">
    <property type="protein sequence ID" value="PPE72870.1"/>
    <property type="molecule type" value="Genomic_DNA"/>
</dbReference>
<keyword evidence="8" id="KW-1207">Sterol metabolism</keyword>
<evidence type="ECO:0000256" key="14">
    <source>
        <dbReference type="ARBA" id="ARBA00049744"/>
    </source>
</evidence>
<organism evidence="19 20">
    <name type="scientific">Solimonas fluminis</name>
    <dbReference type="NCBI Taxonomy" id="2086571"/>
    <lineage>
        <taxon>Bacteria</taxon>
        <taxon>Pseudomonadati</taxon>
        <taxon>Pseudomonadota</taxon>
        <taxon>Gammaproteobacteria</taxon>
        <taxon>Nevskiales</taxon>
        <taxon>Nevskiaceae</taxon>
        <taxon>Solimonas</taxon>
    </lineage>
</organism>
<dbReference type="Pfam" id="PF00732">
    <property type="entry name" value="GMC_oxred_N"/>
    <property type="match status" value="1"/>
</dbReference>
<proteinExistence type="inferred from homology"/>
<dbReference type="PANTHER" id="PTHR47470:SF1">
    <property type="entry name" value="FAD-DEPENDENT OXIDOREDUCTASE 2 FAD BINDING DOMAIN-CONTAINING PROTEIN"/>
    <property type="match status" value="1"/>
</dbReference>
<evidence type="ECO:0000256" key="4">
    <source>
        <dbReference type="ARBA" id="ARBA00022630"/>
    </source>
</evidence>
<accession>A0A2S5TCY6</accession>
<evidence type="ECO:0000256" key="13">
    <source>
        <dbReference type="ARBA" id="ARBA00049723"/>
    </source>
</evidence>
<dbReference type="InterPro" id="IPR018946">
    <property type="entry name" value="PhoD-like_MPP"/>
</dbReference>
<evidence type="ECO:0000256" key="9">
    <source>
        <dbReference type="ARBA" id="ARBA00023221"/>
    </source>
</evidence>
<evidence type="ECO:0000259" key="17">
    <source>
        <dbReference type="Pfam" id="PF05199"/>
    </source>
</evidence>
<feature type="domain" description="PhoD-like phosphatase metallophosphatase" evidence="18">
    <location>
        <begin position="1572"/>
        <end position="1867"/>
    </location>
</feature>
<evidence type="ECO:0000256" key="2">
    <source>
        <dbReference type="ARBA" id="ARBA00010790"/>
    </source>
</evidence>
<keyword evidence="3" id="KW-0153">Cholesterol metabolism</keyword>
<comment type="cofactor">
    <cofactor evidence="1">
        <name>FAD</name>
        <dbReference type="ChEBI" id="CHEBI:57692"/>
    </cofactor>
</comment>
<keyword evidence="20" id="KW-1185">Reference proteome</keyword>
<feature type="domain" description="Glucose-methanol-choline oxidoreductase C-terminal" evidence="17">
    <location>
        <begin position="542"/>
        <end position="606"/>
    </location>
</feature>
<dbReference type="GO" id="GO:0016995">
    <property type="term" value="F:cholesterol oxidase activity"/>
    <property type="evidence" value="ECO:0007669"/>
    <property type="project" value="UniProtKB-EC"/>
</dbReference>
<dbReference type="Gene3D" id="3.40.50.1820">
    <property type="entry name" value="alpha/beta hydrolase"/>
    <property type="match status" value="1"/>
</dbReference>
<reference evidence="19 20" key="1">
    <citation type="submission" date="2018-02" db="EMBL/GenBank/DDBJ databases">
        <title>Genome sequencing of Solimonas sp. HR-BB.</title>
        <authorList>
            <person name="Lee Y."/>
            <person name="Jeon C.O."/>
        </authorList>
    </citation>
    <scope>NUCLEOTIDE SEQUENCE [LARGE SCALE GENOMIC DNA]</scope>
    <source>
        <strain evidence="19 20">HR-BB</strain>
    </source>
</reference>
<evidence type="ECO:0000256" key="15">
    <source>
        <dbReference type="ARBA" id="ARBA00049778"/>
    </source>
</evidence>